<organism evidence="1 2">
    <name type="scientific">Parasulfitobacter algicola</name>
    <dbReference type="NCBI Taxonomy" id="2614809"/>
    <lineage>
        <taxon>Bacteria</taxon>
        <taxon>Pseudomonadati</taxon>
        <taxon>Pseudomonadota</taxon>
        <taxon>Alphaproteobacteria</taxon>
        <taxon>Rhodobacterales</taxon>
        <taxon>Roseobacteraceae</taxon>
        <taxon>Parasulfitobacter</taxon>
    </lineage>
</organism>
<evidence type="ECO:0000313" key="1">
    <source>
        <dbReference type="EMBL" id="NSX57010.1"/>
    </source>
</evidence>
<protein>
    <recommendedName>
        <fullName evidence="3">Ankyrin</fullName>
    </recommendedName>
</protein>
<dbReference type="EMBL" id="JABUFE010000031">
    <property type="protein sequence ID" value="NSX57010.1"/>
    <property type="molecule type" value="Genomic_DNA"/>
</dbReference>
<evidence type="ECO:0008006" key="3">
    <source>
        <dbReference type="Google" id="ProtNLM"/>
    </source>
</evidence>
<proteinExistence type="predicted"/>
<sequence>MRDTLERIVVCLDDDDARTKAANMAPNASEALRAELANLYAGEAPQIEALRALGDEIDLKLRPVSRPPHTTFLTEAVNHKNYAWTRALLEAGADPNASGSLMAYNASREIFNDTTRAIQTFADGTPAIPFLQAYLDHGGALDTTAGGDYGNATLIEAPFRNLPARAFLLEQGADPWLTARTSHLAFGSTFAWSYIRGVRASDYAEELYVLLRRGLIPPPPSEDFQARMQRMIVEDLQEFGPASGPSDRQLLWRIQKVADALIEQGVMQPTPEITALLERDRIPDSDVDGWYLAKDQLHQAPDDHRRGTDPGSEVW</sequence>
<keyword evidence="2" id="KW-1185">Reference proteome</keyword>
<evidence type="ECO:0000313" key="2">
    <source>
        <dbReference type="Proteomes" id="UP000777935"/>
    </source>
</evidence>
<dbReference type="RefSeq" id="WP_174140162.1">
    <property type="nucleotide sequence ID" value="NZ_JABUFE010000031.1"/>
</dbReference>
<comment type="caution">
    <text evidence="1">The sequence shown here is derived from an EMBL/GenBank/DDBJ whole genome shotgun (WGS) entry which is preliminary data.</text>
</comment>
<accession>A0ABX2IZX7</accession>
<dbReference type="Proteomes" id="UP000777935">
    <property type="component" value="Unassembled WGS sequence"/>
</dbReference>
<name>A0ABX2IZX7_9RHOB</name>
<reference evidence="1 2" key="1">
    <citation type="submission" date="2020-06" db="EMBL/GenBank/DDBJ databases">
        <title>Sulfitobacter algicola sp. nov., isolated from green algae.</title>
        <authorList>
            <person name="Wang C."/>
        </authorList>
    </citation>
    <scope>NUCLEOTIDE SEQUENCE [LARGE SCALE GENOMIC DNA]</scope>
    <source>
        <strain evidence="1 2">1151</strain>
    </source>
</reference>
<gene>
    <name evidence="1" type="ORF">HRQ87_19710</name>
</gene>